<dbReference type="PATRIC" id="fig|937777.3.peg.4128"/>
<dbReference type="Proteomes" id="UP000010467">
    <property type="component" value="Plasmid pDEIPE01"/>
</dbReference>
<name>L0A8I6_DEIPD</name>
<evidence type="ECO:0000259" key="3">
    <source>
        <dbReference type="Pfam" id="PF01557"/>
    </source>
</evidence>
<protein>
    <submittedName>
        <fullName evidence="4">Fumarylacetoacetate (FAA) hydrolase family protein</fullName>
    </submittedName>
</protein>
<dbReference type="RefSeq" id="WP_015231383.1">
    <property type="nucleotide sequence ID" value="NC_019789.1"/>
</dbReference>
<dbReference type="Pfam" id="PF01557">
    <property type="entry name" value="FAA_hydrolase"/>
    <property type="match status" value="1"/>
</dbReference>
<organism evidence="4 5">
    <name type="scientific">Deinococcus peraridilitoris (strain DSM 19664 / LMG 22246 / CIP 109416 / KR-200)</name>
    <dbReference type="NCBI Taxonomy" id="937777"/>
    <lineage>
        <taxon>Bacteria</taxon>
        <taxon>Thermotogati</taxon>
        <taxon>Deinococcota</taxon>
        <taxon>Deinococci</taxon>
        <taxon>Deinococcales</taxon>
        <taxon>Deinococcaceae</taxon>
        <taxon>Deinococcus</taxon>
    </lineage>
</organism>
<geneLocation type="plasmid" evidence="4 5">
    <name>pDEIPE01</name>
</geneLocation>
<dbReference type="AlphaFoldDB" id="L0A8I6"/>
<keyword evidence="4" id="KW-0614">Plasmid</keyword>
<dbReference type="InterPro" id="IPR011234">
    <property type="entry name" value="Fumarylacetoacetase-like_C"/>
</dbReference>
<sequence>MKLVKIEMNGTPCWAAERDGRYLALQGTLDGWLSGGGLPEVTPEEVRGPQLAPIDSQEVWASGVTYRRSREARKVESRGADVYDRVYDAQRPELFFKATASRTAAPGTPVGIRRDSRWNVPEPELALILNARGEIVAFTIGNDMSSRDIEGENPLYLPQAKVYDRCLALGPHLVTTDEVPDVTRLTIRMSIERAGQDVFTGETSTGQLNRSIEELASYLWRSQRFAHGAVLLTGTGIVPPEAFTLAAGDVVGIEIEHIGVLQNPVMEV</sequence>
<proteinExistence type="inferred from homology"/>
<accession>L0A8I6</accession>
<gene>
    <name evidence="4" type="ordered locus">Deipe_4109</name>
</gene>
<dbReference type="HOGENOM" id="CLU_078481_0_0_0"/>
<dbReference type="EMBL" id="CP003383">
    <property type="protein sequence ID" value="AFZ69482.1"/>
    <property type="molecule type" value="Genomic_DNA"/>
</dbReference>
<dbReference type="GO" id="GO:0016787">
    <property type="term" value="F:hydrolase activity"/>
    <property type="evidence" value="ECO:0007669"/>
    <property type="project" value="UniProtKB-KW"/>
</dbReference>
<evidence type="ECO:0000313" key="4">
    <source>
        <dbReference type="EMBL" id="AFZ69482.1"/>
    </source>
</evidence>
<reference evidence="5" key="1">
    <citation type="submission" date="2012-03" db="EMBL/GenBank/DDBJ databases">
        <title>Complete sequence of plasmid 1 of Deinococcus peraridilitoris DSM 19664.</title>
        <authorList>
            <person name="Lucas S."/>
            <person name="Copeland A."/>
            <person name="Lapidus A."/>
            <person name="Glavina del Rio T."/>
            <person name="Dalin E."/>
            <person name="Tice H."/>
            <person name="Bruce D."/>
            <person name="Goodwin L."/>
            <person name="Pitluck S."/>
            <person name="Peters L."/>
            <person name="Mikhailova N."/>
            <person name="Lu M."/>
            <person name="Kyrpides N."/>
            <person name="Mavromatis K."/>
            <person name="Ivanova N."/>
            <person name="Brettin T."/>
            <person name="Detter J.C."/>
            <person name="Han C."/>
            <person name="Larimer F."/>
            <person name="Land M."/>
            <person name="Hauser L."/>
            <person name="Markowitz V."/>
            <person name="Cheng J.-F."/>
            <person name="Hugenholtz P."/>
            <person name="Woyke T."/>
            <person name="Wu D."/>
            <person name="Pukall R."/>
            <person name="Steenblock K."/>
            <person name="Brambilla E."/>
            <person name="Klenk H.-P."/>
            <person name="Eisen J.A."/>
        </authorList>
    </citation>
    <scope>NUCLEOTIDE SEQUENCE [LARGE SCALE GENOMIC DNA]</scope>
    <source>
        <strain evidence="5">DSM 19664 / LMG 22246 / CIP 109416 / KR-200</strain>
        <plasmid evidence="5">Plasmid pDEIPE01</plasmid>
    </source>
</reference>
<keyword evidence="2" id="KW-0479">Metal-binding</keyword>
<dbReference type="GO" id="GO:0044281">
    <property type="term" value="P:small molecule metabolic process"/>
    <property type="evidence" value="ECO:0007669"/>
    <property type="project" value="UniProtKB-ARBA"/>
</dbReference>
<keyword evidence="4" id="KW-0378">Hydrolase</keyword>
<keyword evidence="5" id="KW-1185">Reference proteome</keyword>
<evidence type="ECO:0000256" key="2">
    <source>
        <dbReference type="ARBA" id="ARBA00022723"/>
    </source>
</evidence>
<dbReference type="GO" id="GO:0046872">
    <property type="term" value="F:metal ion binding"/>
    <property type="evidence" value="ECO:0007669"/>
    <property type="project" value="UniProtKB-KW"/>
</dbReference>
<evidence type="ECO:0000256" key="1">
    <source>
        <dbReference type="ARBA" id="ARBA00010211"/>
    </source>
</evidence>
<dbReference type="OrthoDB" id="9779415at2"/>
<dbReference type="SUPFAM" id="SSF56529">
    <property type="entry name" value="FAH"/>
    <property type="match status" value="1"/>
</dbReference>
<dbReference type="InterPro" id="IPR051121">
    <property type="entry name" value="FAH"/>
</dbReference>
<feature type="domain" description="Fumarylacetoacetase-like C-terminal" evidence="3">
    <location>
        <begin position="60"/>
        <end position="265"/>
    </location>
</feature>
<evidence type="ECO:0000313" key="5">
    <source>
        <dbReference type="Proteomes" id="UP000010467"/>
    </source>
</evidence>
<dbReference type="InterPro" id="IPR036663">
    <property type="entry name" value="Fumarylacetoacetase_C_sf"/>
</dbReference>
<dbReference type="Gene3D" id="3.90.850.10">
    <property type="entry name" value="Fumarylacetoacetase-like, C-terminal domain"/>
    <property type="match status" value="1"/>
</dbReference>
<dbReference type="KEGG" id="dpd:Deipe_4109"/>
<comment type="similarity">
    <text evidence="1">Belongs to the FAH family.</text>
</comment>
<dbReference type="PANTHER" id="PTHR42796">
    <property type="entry name" value="FUMARYLACETOACETATE HYDROLASE DOMAIN-CONTAINING PROTEIN 2A-RELATED"/>
    <property type="match status" value="1"/>
</dbReference>
<dbReference type="PANTHER" id="PTHR42796:SF7">
    <property type="entry name" value="2-DEHYDRO-3-DEOXY-D-ARABINONATE DEHYDRATASE"/>
    <property type="match status" value="1"/>
</dbReference>